<dbReference type="Proteomes" id="UP000002968">
    <property type="component" value="Unassembled WGS sequence"/>
</dbReference>
<evidence type="ECO:0000313" key="1">
    <source>
        <dbReference type="EMBL" id="EFL37327.1"/>
    </source>
</evidence>
<evidence type="ECO:0000313" key="2">
    <source>
        <dbReference type="Proteomes" id="UP000002968"/>
    </source>
</evidence>
<dbReference type="HOGENOM" id="CLU_1488252_0_0_11"/>
<sequence length="181" mass="18829">MAVRVCRPGGPFKICPRCVHGSEARVGATATTYLRGISVKHTLARKTATVLAGLTLFGVLTGAGAAVAATNGADAVLASCVTGTRNWGGNVQGQYGCTEYDLPNGEQQAFGIGTDGAIWTRWSRTNGTLSSWTSLGGQGRSTVYAEGTGWAITLSVIGTDGNWWYNNRGGTASGGWSGWHR</sequence>
<gene>
    <name evidence="1" type="ORF">SSRG_00131</name>
</gene>
<keyword evidence="2" id="KW-1185">Reference proteome</keyword>
<reference evidence="1" key="1">
    <citation type="submission" date="2009-02" db="EMBL/GenBank/DDBJ databases">
        <title>Annotation of Streptomyces griseoflavus strain Tu4000.</title>
        <authorList>
            <consortium name="The Broad Institute Genome Sequencing Platform"/>
            <consortium name="Broad Institute Microbial Sequencing Center"/>
            <person name="Fischbach M."/>
            <person name="Godfrey P."/>
            <person name="Ward D."/>
            <person name="Young S."/>
            <person name="Zeng Q."/>
            <person name="Koehrsen M."/>
            <person name="Alvarado L."/>
            <person name="Berlin A.M."/>
            <person name="Bochicchio J."/>
            <person name="Borenstein D."/>
            <person name="Chapman S.B."/>
            <person name="Chen Z."/>
            <person name="Engels R."/>
            <person name="Freedman E."/>
            <person name="Gellesch M."/>
            <person name="Goldberg J."/>
            <person name="Griggs A."/>
            <person name="Gujja S."/>
            <person name="Heilman E.R."/>
            <person name="Heiman D.I."/>
            <person name="Hepburn T.A."/>
            <person name="Howarth C."/>
            <person name="Jen D."/>
            <person name="Larson L."/>
            <person name="Lewis B."/>
            <person name="Mehta T."/>
            <person name="Park D."/>
            <person name="Pearson M."/>
            <person name="Richards J."/>
            <person name="Roberts A."/>
            <person name="Saif S."/>
            <person name="Shea T.D."/>
            <person name="Shenoy N."/>
            <person name="Sisk P."/>
            <person name="Stolte C."/>
            <person name="Sykes S.N."/>
            <person name="Thomson T."/>
            <person name="Walk T."/>
            <person name="White J."/>
            <person name="Yandava C."/>
            <person name="Straight P."/>
            <person name="Clardy J."/>
            <person name="Hung D."/>
            <person name="Kolter R."/>
            <person name="Mekalanos J."/>
            <person name="Walker S."/>
            <person name="Walsh C.T."/>
            <person name="Wieland-Brown L.C."/>
            <person name="Haas B."/>
            <person name="Nusbaum C."/>
            <person name="Birren B."/>
        </authorList>
    </citation>
    <scope>NUCLEOTIDE SEQUENCE [LARGE SCALE GENOMIC DNA]</scope>
    <source>
        <strain evidence="1">Tu4000</strain>
    </source>
</reference>
<dbReference type="AlphaFoldDB" id="D9XKG5"/>
<name>D9XKG5_9ACTN</name>
<dbReference type="eggNOG" id="ENOG5031W48">
    <property type="taxonomic scope" value="Bacteria"/>
</dbReference>
<proteinExistence type="predicted"/>
<dbReference type="SUPFAM" id="SSF89372">
    <property type="entry name" value="Fucose-specific lectin"/>
    <property type="match status" value="1"/>
</dbReference>
<accession>D9XKG5</accession>
<protein>
    <submittedName>
        <fullName evidence="1">Uncharacterized protein</fullName>
    </submittedName>
</protein>
<dbReference type="EMBL" id="GG657758">
    <property type="protein sequence ID" value="EFL37327.1"/>
    <property type="molecule type" value="Genomic_DNA"/>
</dbReference>
<organism evidence="1 2">
    <name type="scientific">Streptomyces griseoflavus Tu4000</name>
    <dbReference type="NCBI Taxonomy" id="467200"/>
    <lineage>
        <taxon>Bacteria</taxon>
        <taxon>Bacillati</taxon>
        <taxon>Actinomycetota</taxon>
        <taxon>Actinomycetes</taxon>
        <taxon>Kitasatosporales</taxon>
        <taxon>Streptomycetaceae</taxon>
        <taxon>Streptomyces</taxon>
    </lineage>
</organism>